<dbReference type="GO" id="GO:0008990">
    <property type="term" value="F:rRNA (guanine-N2-)-methyltransferase activity"/>
    <property type="evidence" value="ECO:0007669"/>
    <property type="project" value="TreeGrafter"/>
</dbReference>
<dbReference type="GO" id="GO:0070043">
    <property type="term" value="F:rRNA (guanine-N7-)-methyltransferase activity"/>
    <property type="evidence" value="ECO:0007669"/>
    <property type="project" value="TreeGrafter"/>
</dbReference>
<dbReference type="CDD" id="cd02440">
    <property type="entry name" value="AdoMet_MTases"/>
    <property type="match status" value="1"/>
</dbReference>
<keyword evidence="2 6" id="KW-0808">Transferase</keyword>
<dbReference type="InterPro" id="IPR004114">
    <property type="entry name" value="THUMP_dom"/>
</dbReference>
<dbReference type="PROSITE" id="PS00092">
    <property type="entry name" value="N6_MTASE"/>
    <property type="match status" value="1"/>
</dbReference>
<feature type="domain" description="THUMP" evidence="4">
    <location>
        <begin position="44"/>
        <end position="154"/>
    </location>
</feature>
<evidence type="ECO:0000313" key="8">
    <source>
        <dbReference type="Proteomes" id="UP000220611"/>
    </source>
</evidence>
<reference evidence="5 7" key="2">
    <citation type="submission" date="2007-08" db="EMBL/GenBank/DDBJ databases">
        <authorList>
            <person name="Fulton L."/>
            <person name="Clifton S."/>
            <person name="Fulton B."/>
            <person name="Xu J."/>
            <person name="Minx P."/>
            <person name="Pepin K.H."/>
            <person name="Johnson M."/>
            <person name="Thiruvilangam P."/>
            <person name="Bhonagiri V."/>
            <person name="Nash W.E."/>
            <person name="Wang C."/>
            <person name="Mardis E.R."/>
            <person name="Wilson R.K."/>
        </authorList>
    </citation>
    <scope>NUCLEOTIDE SEQUENCE [LARGE SCALE GENOMIC DNA]</scope>
    <source>
        <strain evidence="5 7">DSM 753</strain>
    </source>
</reference>
<keyword evidence="3" id="KW-0694">RNA-binding</keyword>
<organism evidence="5 7">
    <name type="scientific">[Clostridium] leptum DSM 753</name>
    <dbReference type="NCBI Taxonomy" id="428125"/>
    <lineage>
        <taxon>Bacteria</taxon>
        <taxon>Bacillati</taxon>
        <taxon>Bacillota</taxon>
        <taxon>Clostridia</taxon>
        <taxon>Eubacteriales</taxon>
        <taxon>Oscillospiraceae</taxon>
        <taxon>Oscillospiraceae incertae sedis</taxon>
    </lineage>
</organism>
<dbReference type="CDD" id="cd11715">
    <property type="entry name" value="THUMP_AdoMetMT"/>
    <property type="match status" value="1"/>
</dbReference>
<keyword evidence="8" id="KW-1185">Reference proteome</keyword>
<gene>
    <name evidence="6" type="ORF">CH238_01355</name>
    <name evidence="5" type="ORF">CLOLEP_03264</name>
</gene>
<evidence type="ECO:0000259" key="4">
    <source>
        <dbReference type="PROSITE" id="PS51165"/>
    </source>
</evidence>
<dbReference type="eggNOG" id="COG0116">
    <property type="taxonomic scope" value="Bacteria"/>
</dbReference>
<dbReference type="InterPro" id="IPR029063">
    <property type="entry name" value="SAM-dependent_MTases_sf"/>
</dbReference>
<reference evidence="6 8" key="3">
    <citation type="submission" date="2017-07" db="EMBL/GenBank/DDBJ databases">
        <title>Prevalence of linear plasmids in Cutibacterium (Propionibacterium) acnes isolates obtained from prostatic tissue.</title>
        <authorList>
            <person name="Davidsson S."/>
            <person name="Carlsson J."/>
            <person name="Molling P."/>
            <person name="Andren O."/>
            <person name="Andersson S.-O."/>
            <person name="Brzuszkiewicz E."/>
            <person name="Poehlein A."/>
            <person name="Al-Zeer M."/>
            <person name="Brinkmann V."/>
            <person name="Scavenius C."/>
            <person name="Nazipi S."/>
            <person name="Soderquist B."/>
            <person name="Bruggemann H."/>
        </authorList>
    </citation>
    <scope>NUCLEOTIDE SEQUENCE [LARGE SCALE GENOMIC DNA]</scope>
    <source>
        <strain evidence="6 8">DSM 753</strain>
    </source>
</reference>
<dbReference type="Pfam" id="PF01170">
    <property type="entry name" value="UPF0020"/>
    <property type="match status" value="1"/>
</dbReference>
<dbReference type="InterPro" id="IPR002052">
    <property type="entry name" value="DNA_methylase_N6_adenine_CS"/>
</dbReference>
<dbReference type="Proteomes" id="UP000003490">
    <property type="component" value="Unassembled WGS sequence"/>
</dbReference>
<dbReference type="GO" id="GO:0003723">
    <property type="term" value="F:RNA binding"/>
    <property type="evidence" value="ECO:0007669"/>
    <property type="project" value="UniProtKB-UniRule"/>
</dbReference>
<reference evidence="5 7" key="1">
    <citation type="submission" date="2007-08" db="EMBL/GenBank/DDBJ databases">
        <title>Draft genome sequence of Clostridium leptum (DSM 753).</title>
        <authorList>
            <person name="Sudarsanam P."/>
            <person name="Ley R."/>
            <person name="Guruge J."/>
            <person name="Turnbaugh P.J."/>
            <person name="Mahowald M."/>
            <person name="Liep D."/>
            <person name="Gordon J."/>
        </authorList>
    </citation>
    <scope>NUCLEOTIDE SEQUENCE [LARGE SCALE GENOMIC DNA]</scope>
    <source>
        <strain evidence="5 7">DSM 753</strain>
    </source>
</reference>
<dbReference type="Pfam" id="PF22020">
    <property type="entry name" value="RlmL_1st"/>
    <property type="match status" value="1"/>
</dbReference>
<evidence type="ECO:0000313" key="5">
    <source>
        <dbReference type="EMBL" id="EDO60436.1"/>
    </source>
</evidence>
<dbReference type="InterPro" id="IPR000241">
    <property type="entry name" value="RlmKL-like_Mtase"/>
</dbReference>
<evidence type="ECO:0000313" key="6">
    <source>
        <dbReference type="EMBL" id="PEQ25669.1"/>
    </source>
</evidence>
<dbReference type="InterPro" id="IPR054170">
    <property type="entry name" value="RlmL_1st"/>
</dbReference>
<dbReference type="EMBL" id="NOXF01000001">
    <property type="protein sequence ID" value="PEQ25669.1"/>
    <property type="molecule type" value="Genomic_DNA"/>
</dbReference>
<dbReference type="PANTHER" id="PTHR47313">
    <property type="entry name" value="RIBOSOMAL RNA LARGE SUBUNIT METHYLTRANSFERASE K/L"/>
    <property type="match status" value="1"/>
</dbReference>
<accession>A7VXD9</accession>
<sequence>MEITMVCPCLLGLEGLVKDELLYLEAQNIRPQNGRVVFQGGPEILARANINCRYGERILIQMGAFEAKTFEELFQQVKSLPWELWIGRQDSFPVKGRSLDSQLKSVPDCQAIVKKAVVERLRQKYRISWFEETGFARQIQFLILKDRVSVMLDTSGIGLHKRGYRANATEAPIKETLAAAMVKLSRVYRDSILFDPFCGSGTILVEGAMYAMHLAPGLRRRFAAERWDQIPAQVWRKERERAQDLIQKDAAFTGFGYDIDENALAIARENAAKAGVSGKLRFERRDIRELELAGERGAVICNPPYGERLLDQQAAQELYRVMGQKLQRKRGWSYTVISPEEQFEQYFGRMADKRRKLYNGMIKCQVYQYFK</sequence>
<dbReference type="OrthoDB" id="9809404at2"/>
<dbReference type="PROSITE" id="PS51165">
    <property type="entry name" value="THUMP"/>
    <property type="match status" value="1"/>
</dbReference>
<dbReference type="Gene3D" id="3.30.2130.30">
    <property type="match status" value="1"/>
</dbReference>
<dbReference type="Proteomes" id="UP000220611">
    <property type="component" value="Unassembled WGS sequence"/>
</dbReference>
<evidence type="ECO:0000313" key="7">
    <source>
        <dbReference type="Proteomes" id="UP000003490"/>
    </source>
</evidence>
<name>A7VXD9_9FIRM</name>
<comment type="caution">
    <text evidence="5">The sequence shown here is derived from an EMBL/GenBank/DDBJ whole genome shotgun (WGS) entry which is preliminary data.</text>
</comment>
<dbReference type="SMART" id="SM00981">
    <property type="entry name" value="THUMP"/>
    <property type="match status" value="1"/>
</dbReference>
<evidence type="ECO:0000256" key="1">
    <source>
        <dbReference type="ARBA" id="ARBA00022603"/>
    </source>
</evidence>
<keyword evidence="1 6" id="KW-0489">Methyltransferase</keyword>
<proteinExistence type="predicted"/>
<protein>
    <submittedName>
        <fullName evidence="6">Class I SAM-dependent RNA methyltransferase</fullName>
    </submittedName>
</protein>
<dbReference type="PANTHER" id="PTHR47313:SF1">
    <property type="entry name" value="RIBOSOMAL RNA LARGE SUBUNIT METHYLTRANSFERASE K_L"/>
    <property type="match status" value="1"/>
</dbReference>
<dbReference type="SUPFAM" id="SSF53335">
    <property type="entry name" value="S-adenosyl-L-methionine-dependent methyltransferases"/>
    <property type="match status" value="1"/>
</dbReference>
<dbReference type="AlphaFoldDB" id="A7VXD9"/>
<dbReference type="EMBL" id="ABCB02000020">
    <property type="protein sequence ID" value="EDO60436.1"/>
    <property type="molecule type" value="Genomic_DNA"/>
</dbReference>
<dbReference type="Pfam" id="PF02926">
    <property type="entry name" value="THUMP"/>
    <property type="match status" value="1"/>
</dbReference>
<evidence type="ECO:0000256" key="2">
    <source>
        <dbReference type="ARBA" id="ARBA00022679"/>
    </source>
</evidence>
<dbReference type="Gene3D" id="3.40.50.150">
    <property type="entry name" value="Vaccinia Virus protein VP39"/>
    <property type="match status" value="1"/>
</dbReference>
<dbReference type="HOGENOM" id="CLU_032119_3_1_9"/>
<evidence type="ECO:0000256" key="3">
    <source>
        <dbReference type="PROSITE-ProRule" id="PRU00529"/>
    </source>
</evidence>